<sequence>MAARVEKREKFKIEFPRTVTNVRTSNSKYKATTTKTSQCNIKVEPSILSYQGNERKTIFIVIVTGEKVENIISASLEWSDGIHLVPSPLVLYAINKTIT</sequence>
<dbReference type="InterPro" id="IPR041469">
    <property type="entry name" value="Subtilisin-like_FN3"/>
</dbReference>
<name>A0ABD2ZQ03_9GENT</name>
<proteinExistence type="predicted"/>
<dbReference type="EMBL" id="JBJUIK010000008">
    <property type="protein sequence ID" value="KAL3520260.1"/>
    <property type="molecule type" value="Genomic_DNA"/>
</dbReference>
<organism evidence="2 3">
    <name type="scientific">Cinchona calisaya</name>
    <dbReference type="NCBI Taxonomy" id="153742"/>
    <lineage>
        <taxon>Eukaryota</taxon>
        <taxon>Viridiplantae</taxon>
        <taxon>Streptophyta</taxon>
        <taxon>Embryophyta</taxon>
        <taxon>Tracheophyta</taxon>
        <taxon>Spermatophyta</taxon>
        <taxon>Magnoliopsida</taxon>
        <taxon>eudicotyledons</taxon>
        <taxon>Gunneridae</taxon>
        <taxon>Pentapetalae</taxon>
        <taxon>asterids</taxon>
        <taxon>lamiids</taxon>
        <taxon>Gentianales</taxon>
        <taxon>Rubiaceae</taxon>
        <taxon>Cinchonoideae</taxon>
        <taxon>Cinchoneae</taxon>
        <taxon>Cinchona</taxon>
    </lineage>
</organism>
<dbReference type="AlphaFoldDB" id="A0ABD2ZQ03"/>
<keyword evidence="3" id="KW-1185">Reference proteome</keyword>
<reference evidence="2 3" key="1">
    <citation type="submission" date="2024-11" db="EMBL/GenBank/DDBJ databases">
        <title>A near-complete genome assembly of Cinchona calisaya.</title>
        <authorList>
            <person name="Lian D.C."/>
            <person name="Zhao X.W."/>
            <person name="Wei L."/>
        </authorList>
    </citation>
    <scope>NUCLEOTIDE SEQUENCE [LARGE SCALE GENOMIC DNA]</scope>
    <source>
        <tissue evidence="2">Nenye</tissue>
    </source>
</reference>
<comment type="caution">
    <text evidence="2">The sequence shown here is derived from an EMBL/GenBank/DDBJ whole genome shotgun (WGS) entry which is preliminary data.</text>
</comment>
<feature type="domain" description="Subtilisin-like protease fibronectin type-III" evidence="1">
    <location>
        <begin position="2"/>
        <end position="90"/>
    </location>
</feature>
<evidence type="ECO:0000313" key="2">
    <source>
        <dbReference type="EMBL" id="KAL3520260.1"/>
    </source>
</evidence>
<dbReference type="Gene3D" id="2.60.40.2310">
    <property type="match status" value="1"/>
</dbReference>
<gene>
    <name evidence="2" type="ORF">ACH5RR_018409</name>
</gene>
<accession>A0ABD2ZQ03</accession>
<dbReference type="Pfam" id="PF17766">
    <property type="entry name" value="fn3_6"/>
    <property type="match status" value="1"/>
</dbReference>
<protein>
    <recommendedName>
        <fullName evidence="1">Subtilisin-like protease fibronectin type-III domain-containing protein</fullName>
    </recommendedName>
</protein>
<evidence type="ECO:0000313" key="3">
    <source>
        <dbReference type="Proteomes" id="UP001630127"/>
    </source>
</evidence>
<evidence type="ECO:0000259" key="1">
    <source>
        <dbReference type="Pfam" id="PF17766"/>
    </source>
</evidence>
<dbReference type="Proteomes" id="UP001630127">
    <property type="component" value="Unassembled WGS sequence"/>
</dbReference>